<dbReference type="EMBL" id="JAJVCN010000001">
    <property type="protein sequence ID" value="MCE7003911.1"/>
    <property type="molecule type" value="Genomic_DNA"/>
</dbReference>
<name>A0ABS8ZB51_9PSEU</name>
<organism evidence="1 2">
    <name type="scientific">Kibdelosporangium philippinense</name>
    <dbReference type="NCBI Taxonomy" id="211113"/>
    <lineage>
        <taxon>Bacteria</taxon>
        <taxon>Bacillati</taxon>
        <taxon>Actinomycetota</taxon>
        <taxon>Actinomycetes</taxon>
        <taxon>Pseudonocardiales</taxon>
        <taxon>Pseudonocardiaceae</taxon>
        <taxon>Kibdelosporangium</taxon>
    </lineage>
</organism>
<dbReference type="PROSITE" id="PS51257">
    <property type="entry name" value="PROKAR_LIPOPROTEIN"/>
    <property type="match status" value="1"/>
</dbReference>
<dbReference type="Proteomes" id="UP001521150">
    <property type="component" value="Unassembled WGS sequence"/>
</dbReference>
<accession>A0ABS8ZB51</accession>
<dbReference type="RefSeq" id="WP_233725461.1">
    <property type="nucleotide sequence ID" value="NZ_JAJVCN010000001.1"/>
</dbReference>
<evidence type="ECO:0000313" key="1">
    <source>
        <dbReference type="EMBL" id="MCE7003911.1"/>
    </source>
</evidence>
<reference evidence="1 2" key="1">
    <citation type="submission" date="2021-12" db="EMBL/GenBank/DDBJ databases">
        <title>Genome sequence of Kibdelosporangium philippinense ATCC 49844.</title>
        <authorList>
            <person name="Fedorov E.A."/>
            <person name="Omeragic M."/>
            <person name="Shalygina K.F."/>
            <person name="Maclea K.S."/>
        </authorList>
    </citation>
    <scope>NUCLEOTIDE SEQUENCE [LARGE SCALE GENOMIC DNA]</scope>
    <source>
        <strain evidence="1 2">ATCC 49844</strain>
    </source>
</reference>
<evidence type="ECO:0000313" key="2">
    <source>
        <dbReference type="Proteomes" id="UP001521150"/>
    </source>
</evidence>
<sequence>MRSTKRLLAGVLGGGALIVALTGCEAIQDAKNTADNVSNAASTAQVCVEALKIAAFNPDTANPEAAAQGAQDAGQKLQDLAGKATDTTVNQALTELSTTMKETTVTDLVNGPANWVKTKADQVSALTKACTPGGGN</sequence>
<gene>
    <name evidence="1" type="ORF">LWC34_13885</name>
</gene>
<proteinExistence type="predicted"/>
<comment type="caution">
    <text evidence="1">The sequence shown here is derived from an EMBL/GenBank/DDBJ whole genome shotgun (WGS) entry which is preliminary data.</text>
</comment>
<protein>
    <submittedName>
        <fullName evidence="1">Bacteriophage spanin2 family protein</fullName>
    </submittedName>
</protein>
<keyword evidence="2" id="KW-1185">Reference proteome</keyword>
<dbReference type="NCBIfam" id="NF037950">
    <property type="entry name" value="spanin2_1"/>
    <property type="match status" value="1"/>
</dbReference>